<reference evidence="1 2" key="1">
    <citation type="journal article" date="2021" name="Elife">
        <title>Chloroplast acquisition without the gene transfer in kleptoplastic sea slugs, Plakobranchus ocellatus.</title>
        <authorList>
            <person name="Maeda T."/>
            <person name="Takahashi S."/>
            <person name="Yoshida T."/>
            <person name="Shimamura S."/>
            <person name="Takaki Y."/>
            <person name="Nagai Y."/>
            <person name="Toyoda A."/>
            <person name="Suzuki Y."/>
            <person name="Arimoto A."/>
            <person name="Ishii H."/>
            <person name="Satoh N."/>
            <person name="Nishiyama T."/>
            <person name="Hasebe M."/>
            <person name="Maruyama T."/>
            <person name="Minagawa J."/>
            <person name="Obokata J."/>
            <person name="Shigenobu S."/>
        </authorList>
    </citation>
    <scope>NUCLEOTIDE SEQUENCE [LARGE SCALE GENOMIC DNA]</scope>
</reference>
<dbReference type="AlphaFoldDB" id="A0AAV4BFW8"/>
<proteinExistence type="predicted"/>
<evidence type="ECO:0000313" key="1">
    <source>
        <dbReference type="EMBL" id="GFO18292.1"/>
    </source>
</evidence>
<gene>
    <name evidence="1" type="ORF">PoB_004479700</name>
</gene>
<keyword evidence="2" id="KW-1185">Reference proteome</keyword>
<organism evidence="1 2">
    <name type="scientific">Plakobranchus ocellatus</name>
    <dbReference type="NCBI Taxonomy" id="259542"/>
    <lineage>
        <taxon>Eukaryota</taxon>
        <taxon>Metazoa</taxon>
        <taxon>Spiralia</taxon>
        <taxon>Lophotrochozoa</taxon>
        <taxon>Mollusca</taxon>
        <taxon>Gastropoda</taxon>
        <taxon>Heterobranchia</taxon>
        <taxon>Euthyneura</taxon>
        <taxon>Panpulmonata</taxon>
        <taxon>Sacoglossa</taxon>
        <taxon>Placobranchoidea</taxon>
        <taxon>Plakobranchidae</taxon>
        <taxon>Plakobranchus</taxon>
    </lineage>
</organism>
<evidence type="ECO:0000313" key="2">
    <source>
        <dbReference type="Proteomes" id="UP000735302"/>
    </source>
</evidence>
<accession>A0AAV4BFW8</accession>
<dbReference type="Proteomes" id="UP000735302">
    <property type="component" value="Unassembled WGS sequence"/>
</dbReference>
<dbReference type="EMBL" id="BLXT01004946">
    <property type="protein sequence ID" value="GFO18292.1"/>
    <property type="molecule type" value="Genomic_DNA"/>
</dbReference>
<protein>
    <submittedName>
        <fullName evidence="1">Uncharacterized protein</fullName>
    </submittedName>
</protein>
<comment type="caution">
    <text evidence="1">The sequence shown here is derived from an EMBL/GenBank/DDBJ whole genome shotgun (WGS) entry which is preliminary data.</text>
</comment>
<name>A0AAV4BFW8_9GAST</name>
<sequence>MKNEKCPLALRALSLGKIVLYSWDHTLTYSDHSSTGGIVSGGYGIYILYPEGLTSWVCRFVREGLKKNSFLCQLKAVTKCYREVSREHQEVGPFPGMDIFTDCRAFVHALDGFGAADAREVFLPADSPGRVEVRRVVPMAAFPCRY</sequence>